<dbReference type="SUPFAM" id="SSF53448">
    <property type="entry name" value="Nucleotide-diphospho-sugar transferases"/>
    <property type="match status" value="1"/>
</dbReference>
<comment type="caution">
    <text evidence="1">The sequence shown here is derived from an EMBL/GenBank/DDBJ whole genome shotgun (WGS) entry which is preliminary data.</text>
</comment>
<evidence type="ECO:0000313" key="1">
    <source>
        <dbReference type="EMBL" id="TCU14710.1"/>
    </source>
</evidence>
<dbReference type="EMBL" id="SMBH01000008">
    <property type="protein sequence ID" value="TCU14710.1"/>
    <property type="molecule type" value="Genomic_DNA"/>
</dbReference>
<accession>A0A4R3Q106</accession>
<organism evidence="1 2">
    <name type="scientific">Rhizobium sullae</name>
    <name type="common">Rhizobium hedysari</name>
    <dbReference type="NCBI Taxonomy" id="50338"/>
    <lineage>
        <taxon>Bacteria</taxon>
        <taxon>Pseudomonadati</taxon>
        <taxon>Pseudomonadota</taxon>
        <taxon>Alphaproteobacteria</taxon>
        <taxon>Hyphomicrobiales</taxon>
        <taxon>Rhizobiaceae</taxon>
        <taxon>Rhizobium/Agrobacterium group</taxon>
        <taxon>Rhizobium</taxon>
    </lineage>
</organism>
<reference evidence="1 2" key="1">
    <citation type="submission" date="2019-03" db="EMBL/GenBank/DDBJ databases">
        <title>Genomic Encyclopedia of Type Strains, Phase IV (KMG-V): Genome sequencing to study the core and pangenomes of soil and plant-associated prokaryotes.</title>
        <authorList>
            <person name="Whitman W."/>
        </authorList>
    </citation>
    <scope>NUCLEOTIDE SEQUENCE [LARGE SCALE GENOMIC DNA]</scope>
    <source>
        <strain evidence="1 2">Hc14</strain>
    </source>
</reference>
<dbReference type="AlphaFoldDB" id="A0A4R3Q106"/>
<evidence type="ECO:0008006" key="3">
    <source>
        <dbReference type="Google" id="ProtNLM"/>
    </source>
</evidence>
<proteinExistence type="predicted"/>
<dbReference type="InterPro" id="IPR029044">
    <property type="entry name" value="Nucleotide-diphossugar_trans"/>
</dbReference>
<sequence>MWQDFSHVYPENGKAGLSCYRRLRVFAPDAGDLFGERLVSIDLDVIILRDIAPLWDYDGDFAICGAFTARSHYNGSMWMLKTGARPDVWTDFNPETVPRLCAENGLRGSDQAWISLKLGPSEKRWTKEDGIYSYGNDLYPNGGVLPDNARLVSFNGNKKPWQTGLRKKYSWIKEGWPKLPPSSGRAQPGEA</sequence>
<evidence type="ECO:0000313" key="2">
    <source>
        <dbReference type="Proteomes" id="UP000294576"/>
    </source>
</evidence>
<protein>
    <recommendedName>
        <fullName evidence="3">Glycosyl transferase-like sugar-binding protein</fullName>
    </recommendedName>
</protein>
<name>A0A4R3Q106_RHISU</name>
<dbReference type="Gene3D" id="3.90.550.10">
    <property type="entry name" value="Spore Coat Polysaccharide Biosynthesis Protein SpsA, Chain A"/>
    <property type="match status" value="1"/>
</dbReference>
<dbReference type="Proteomes" id="UP000294576">
    <property type="component" value="Unassembled WGS sequence"/>
</dbReference>
<gene>
    <name evidence="1" type="ORF">EV132_10878</name>
</gene>